<evidence type="ECO:0000313" key="5">
    <source>
        <dbReference type="Proteomes" id="UP000199315"/>
    </source>
</evidence>
<dbReference type="PANTHER" id="PTHR30461">
    <property type="entry name" value="DNA-INVERTASE FROM LAMBDOID PROPHAGE"/>
    <property type="match status" value="1"/>
</dbReference>
<reference evidence="4 5" key="1">
    <citation type="submission" date="2016-09" db="EMBL/GenBank/DDBJ databases">
        <authorList>
            <person name="Capua I."/>
            <person name="De Benedictis P."/>
            <person name="Joannis T."/>
            <person name="Lombin L.H."/>
            <person name="Cattoli G."/>
        </authorList>
    </citation>
    <scope>NUCLEOTIDE SEQUENCE [LARGE SCALE GENOMIC DNA]</scope>
    <source>
        <strain evidence="4 5">GluBS11</strain>
    </source>
</reference>
<evidence type="ECO:0000313" key="4">
    <source>
        <dbReference type="EMBL" id="SCP98585.1"/>
    </source>
</evidence>
<protein>
    <submittedName>
        <fullName evidence="4">Site-specific DNA recombinase</fullName>
    </submittedName>
</protein>
<gene>
    <name evidence="4" type="ORF">SAMN05421730_10236</name>
</gene>
<dbReference type="STRING" id="1619234.SAMN05421730_10236"/>
<dbReference type="AlphaFoldDB" id="A0A1D3TWF9"/>
<dbReference type="Gene3D" id="3.40.50.1390">
    <property type="entry name" value="Resolvase, N-terminal catalytic domain"/>
    <property type="match status" value="1"/>
</dbReference>
<dbReference type="InterPro" id="IPR038109">
    <property type="entry name" value="DNA_bind_recomb_sf"/>
</dbReference>
<feature type="domain" description="Resolvase/invertase-type recombinase catalytic" evidence="2">
    <location>
        <begin position="30"/>
        <end position="182"/>
    </location>
</feature>
<sequence>MARMAGRFNAVAKNNVIVEDNHSVKTRTFRTAFYARLSVELKMKPSDSIANQLAIMRDYVKDKQEFAETYEYIDNGVSGTSFDRPAFQQMMENARAGKINCIIVKDLSRFGRTYIESGNYIETILPFLGIRFISVNDHFDSDEGFNQNKALEISLKNLVNDMYAKDISKRIACSRRMDMEKGKFVGSNAPYGYLADSNDPLRKYVIDEPAADVVRQIFSMALEGTNMRNISIALQDYNLSSPGEYLKTKRLYHANNEDAKPWYIGTLSSILSNQAYIGNMVQGKRRTRLSENEKTHSTDKKEWVIVENTHEAIIDKEAFYAVRDLFAKKVEKSAFSSDRGKHIPMKADILDGILYCGTCGKKIPMMSKLVEKNGKLCRQYFYQCRYSYDAGKEKKCISSWLERDIVQSVYDALSFQVAMQYEKADTIVDKMNEIIADKMDAFDEKIKSLEKRIEKAEHCESKSYEGYVMGDVTKQELARLQKKNAKEIANLKGQIIDETENKSREKKKLEKEVRWWSAASCMRGKASLNREIVEAMISRIELYPDKNIQITYHFKDPLTEEREKYRREHS</sequence>
<dbReference type="PANTHER" id="PTHR30461:SF23">
    <property type="entry name" value="DNA RECOMBINASE-RELATED"/>
    <property type="match status" value="1"/>
</dbReference>
<dbReference type="Proteomes" id="UP000199315">
    <property type="component" value="Unassembled WGS sequence"/>
</dbReference>
<feature type="domain" description="Recombinase" evidence="3">
    <location>
        <begin position="190"/>
        <end position="332"/>
    </location>
</feature>
<dbReference type="Pfam" id="PF07508">
    <property type="entry name" value="Recombinase"/>
    <property type="match status" value="1"/>
</dbReference>
<name>A0A1D3TWF9_9FIRM</name>
<dbReference type="SUPFAM" id="SSF53041">
    <property type="entry name" value="Resolvase-like"/>
    <property type="match status" value="1"/>
</dbReference>
<organism evidence="4 5">
    <name type="scientific">Anaerobium acetethylicum</name>
    <dbReference type="NCBI Taxonomy" id="1619234"/>
    <lineage>
        <taxon>Bacteria</taxon>
        <taxon>Bacillati</taxon>
        <taxon>Bacillota</taxon>
        <taxon>Clostridia</taxon>
        <taxon>Lachnospirales</taxon>
        <taxon>Lachnospiraceae</taxon>
        <taxon>Anaerobium</taxon>
    </lineage>
</organism>
<dbReference type="InterPro" id="IPR006119">
    <property type="entry name" value="Resolv_N"/>
</dbReference>
<accession>A0A1D3TWF9</accession>
<keyword evidence="1" id="KW-0175">Coiled coil</keyword>
<dbReference type="GO" id="GO:0003677">
    <property type="term" value="F:DNA binding"/>
    <property type="evidence" value="ECO:0007669"/>
    <property type="project" value="InterPro"/>
</dbReference>
<dbReference type="SMART" id="SM00857">
    <property type="entry name" value="Resolvase"/>
    <property type="match status" value="1"/>
</dbReference>
<dbReference type="InterPro" id="IPR011109">
    <property type="entry name" value="DNA_bind_recombinase_dom"/>
</dbReference>
<evidence type="ECO:0000256" key="1">
    <source>
        <dbReference type="SAM" id="Coils"/>
    </source>
</evidence>
<dbReference type="PROSITE" id="PS51736">
    <property type="entry name" value="RECOMBINASES_3"/>
    <property type="match status" value="1"/>
</dbReference>
<evidence type="ECO:0000259" key="3">
    <source>
        <dbReference type="PROSITE" id="PS51737"/>
    </source>
</evidence>
<dbReference type="GO" id="GO:0000150">
    <property type="term" value="F:DNA strand exchange activity"/>
    <property type="evidence" value="ECO:0007669"/>
    <property type="project" value="InterPro"/>
</dbReference>
<dbReference type="OrthoDB" id="9784557at2"/>
<dbReference type="PROSITE" id="PS51737">
    <property type="entry name" value="RECOMBINASE_DNA_BIND"/>
    <property type="match status" value="1"/>
</dbReference>
<dbReference type="Gene3D" id="3.90.1750.20">
    <property type="entry name" value="Putative Large Serine Recombinase, Chain B, Domain 2"/>
    <property type="match status" value="1"/>
</dbReference>
<proteinExistence type="predicted"/>
<dbReference type="EMBL" id="FMKA01000023">
    <property type="protein sequence ID" value="SCP98585.1"/>
    <property type="molecule type" value="Genomic_DNA"/>
</dbReference>
<feature type="coiled-coil region" evidence="1">
    <location>
        <begin position="432"/>
        <end position="459"/>
    </location>
</feature>
<dbReference type="InterPro" id="IPR036162">
    <property type="entry name" value="Resolvase-like_N_sf"/>
</dbReference>
<keyword evidence="5" id="KW-1185">Reference proteome</keyword>
<evidence type="ECO:0000259" key="2">
    <source>
        <dbReference type="PROSITE" id="PS51736"/>
    </source>
</evidence>
<dbReference type="Pfam" id="PF00239">
    <property type="entry name" value="Resolvase"/>
    <property type="match status" value="1"/>
</dbReference>
<dbReference type="InterPro" id="IPR050639">
    <property type="entry name" value="SSR_resolvase"/>
</dbReference>